<dbReference type="SUPFAM" id="SSF54506">
    <property type="entry name" value="Diaminopimelate epimerase-like"/>
    <property type="match status" value="2"/>
</dbReference>
<evidence type="ECO:0000313" key="10">
    <source>
        <dbReference type="EMBL" id="QZA58351.1"/>
    </source>
</evidence>
<reference evidence="10 11" key="1">
    <citation type="submission" date="2020-01" db="EMBL/GenBank/DDBJ databases">
        <authorList>
            <person name="Sixt B."/>
            <person name="Schulz F."/>
            <person name="Kostanjsek R."/>
            <person name="Koestlbacher S."/>
            <person name="Collingro A."/>
            <person name="Toenshoff E."/>
            <person name="Horn M."/>
        </authorList>
    </citation>
    <scope>NUCLEOTIDE SEQUENCE [LARGE SCALE GENOMIC DNA]</scope>
    <source>
        <strain evidence="10 11">15C</strain>
    </source>
</reference>
<dbReference type="Proteomes" id="UP000822862">
    <property type="component" value="Chromosome"/>
</dbReference>
<evidence type="ECO:0000256" key="9">
    <source>
        <dbReference type="PROSITE-ProRule" id="PRU10125"/>
    </source>
</evidence>
<keyword evidence="6 8" id="KW-0413">Isomerase</keyword>
<evidence type="ECO:0000256" key="8">
    <source>
        <dbReference type="HAMAP-Rule" id="MF_00197"/>
    </source>
</evidence>
<dbReference type="Gene3D" id="3.10.310.10">
    <property type="entry name" value="Diaminopimelate Epimerase, Chain A, domain 1"/>
    <property type="match status" value="2"/>
</dbReference>
<accession>A0ABX8YYG2</accession>
<sequence>MIFTKYHGIGNDFILIDQRKSPIEESAFFAQIPRICDRNLGVGADGVLLLENSKCADLKMRIFNSDGSEADMCGNGIRCVADYEIAHKPKVEIETRGGVFTCWRKKGQIGVDLKQPLICHWPIKIYEWDVYVIKVGVPHAVVFLSSFDQVNLIKTAQEIRSIFISEGINVNFASFLNRQLVVRTYERGVKNETISCGTGFAAVAFVASKIYNLPQPILIASASDKVSKLMKFFISTKGNIQMLAEACQVFSGSLKLG</sequence>
<feature type="binding site" evidence="8">
    <location>
        <position position="64"/>
    </location>
    <ligand>
        <name>substrate</name>
    </ligand>
</feature>
<comment type="pathway">
    <text evidence="1 8">Amino-acid biosynthesis; L-lysine biosynthesis via DAP pathway; DL-2,6-diaminopimelate from LL-2,6-diaminopimelate: step 1/1.</text>
</comment>
<name>A0ABX8YYG2_9BACT</name>
<comment type="subcellular location">
    <subcellularLocation>
        <location evidence="8">Cytoplasm</location>
    </subcellularLocation>
</comment>
<dbReference type="GO" id="GO:0008837">
    <property type="term" value="F:diaminopimelate epimerase activity"/>
    <property type="evidence" value="ECO:0007669"/>
    <property type="project" value="UniProtKB-EC"/>
</dbReference>
<evidence type="ECO:0000256" key="4">
    <source>
        <dbReference type="ARBA" id="ARBA00022605"/>
    </source>
</evidence>
<feature type="binding site" evidence="8">
    <location>
        <begin position="186"/>
        <end position="187"/>
    </location>
    <ligand>
        <name>substrate</name>
    </ligand>
</feature>
<proteinExistence type="inferred from homology"/>
<dbReference type="PANTHER" id="PTHR31689:SF0">
    <property type="entry name" value="DIAMINOPIMELATE EPIMERASE"/>
    <property type="match status" value="1"/>
</dbReference>
<comment type="subunit">
    <text evidence="8">Homodimer.</text>
</comment>
<feature type="active site" description="Proton donor" evidence="8">
    <location>
        <position position="73"/>
    </location>
</feature>
<feature type="site" description="Could be important to modulate the pK values of the two catalytic cysteine residues" evidence="8">
    <location>
        <position position="186"/>
    </location>
</feature>
<keyword evidence="4 8" id="KW-0028">Amino-acid biosynthesis</keyword>
<comment type="similarity">
    <text evidence="2 8">Belongs to the diaminopimelate epimerase family.</text>
</comment>
<feature type="active site" description="Proton acceptor" evidence="8">
    <location>
        <position position="196"/>
    </location>
</feature>
<dbReference type="PROSITE" id="PS01326">
    <property type="entry name" value="DAP_EPIMERASE"/>
    <property type="match status" value="1"/>
</dbReference>
<keyword evidence="8" id="KW-0963">Cytoplasm</keyword>
<feature type="binding site" evidence="8">
    <location>
        <position position="169"/>
    </location>
    <ligand>
        <name>substrate</name>
    </ligand>
</feature>
<keyword evidence="11" id="KW-1185">Reference proteome</keyword>
<comment type="function">
    <text evidence="8">Catalyzes the stereoinversion of LL-2,6-diaminopimelate (L,L-DAP) to meso-diaminopimelate (meso-DAP), a precursor of L-lysine and an essential component of the bacterial peptidoglycan.</text>
</comment>
<dbReference type="HAMAP" id="MF_00197">
    <property type="entry name" value="DAP_epimerase"/>
    <property type="match status" value="1"/>
</dbReference>
<protein>
    <recommendedName>
        <fullName evidence="3 8">Diaminopimelate epimerase</fullName>
        <shortName evidence="8">DAP epimerase</shortName>
        <ecNumber evidence="3 8">5.1.1.7</ecNumber>
    </recommendedName>
    <alternativeName>
        <fullName evidence="8">PLP-independent amino acid racemase</fullName>
    </alternativeName>
</protein>
<dbReference type="InterPro" id="IPR001653">
    <property type="entry name" value="DAP_epimerase_DapF"/>
</dbReference>
<dbReference type="EMBL" id="CP075585">
    <property type="protein sequence ID" value="QZA58351.1"/>
    <property type="molecule type" value="Genomic_DNA"/>
</dbReference>
<dbReference type="EC" id="5.1.1.7" evidence="3 8"/>
<evidence type="ECO:0000256" key="6">
    <source>
        <dbReference type="ARBA" id="ARBA00023235"/>
    </source>
</evidence>
<dbReference type="NCBIfam" id="TIGR00652">
    <property type="entry name" value="DapF"/>
    <property type="match status" value="1"/>
</dbReference>
<feature type="site" description="Could be important to modulate the pK values of the two catalytic cysteine residues" evidence="8">
    <location>
        <position position="139"/>
    </location>
</feature>
<feature type="binding site" evidence="8">
    <location>
        <position position="11"/>
    </location>
    <ligand>
        <name>substrate</name>
    </ligand>
</feature>
<gene>
    <name evidence="8" type="primary">dapF</name>
    <name evidence="10" type="ORF">RHAB15C_0000224</name>
</gene>
<comment type="catalytic activity">
    <reaction evidence="7 8">
        <text>(2S,6S)-2,6-diaminopimelate = meso-2,6-diaminopimelate</text>
        <dbReference type="Rhea" id="RHEA:15393"/>
        <dbReference type="ChEBI" id="CHEBI:57609"/>
        <dbReference type="ChEBI" id="CHEBI:57791"/>
        <dbReference type="EC" id="5.1.1.7"/>
    </reaction>
</comment>
<evidence type="ECO:0000256" key="5">
    <source>
        <dbReference type="ARBA" id="ARBA00023154"/>
    </source>
</evidence>
<dbReference type="PANTHER" id="PTHR31689">
    <property type="entry name" value="DIAMINOPIMELATE EPIMERASE, CHLOROPLASTIC"/>
    <property type="match status" value="1"/>
</dbReference>
<feature type="binding site" evidence="8">
    <location>
        <begin position="197"/>
        <end position="198"/>
    </location>
    <ligand>
        <name>substrate</name>
    </ligand>
</feature>
<evidence type="ECO:0000256" key="3">
    <source>
        <dbReference type="ARBA" id="ARBA00013080"/>
    </source>
</evidence>
<evidence type="ECO:0000313" key="11">
    <source>
        <dbReference type="Proteomes" id="UP000822862"/>
    </source>
</evidence>
<evidence type="ECO:0000256" key="1">
    <source>
        <dbReference type="ARBA" id="ARBA00005196"/>
    </source>
</evidence>
<evidence type="ECO:0000256" key="2">
    <source>
        <dbReference type="ARBA" id="ARBA00010219"/>
    </source>
</evidence>
<feature type="binding site" evidence="8">
    <location>
        <begin position="74"/>
        <end position="75"/>
    </location>
    <ligand>
        <name>substrate</name>
    </ligand>
</feature>
<dbReference type="InterPro" id="IPR018510">
    <property type="entry name" value="DAP_epimerase_AS"/>
</dbReference>
<feature type="active site" evidence="9">
    <location>
        <position position="73"/>
    </location>
</feature>
<comment type="caution">
    <text evidence="8">Lacks conserved residue(s) required for the propagation of feature annotation.</text>
</comment>
<evidence type="ECO:0000256" key="7">
    <source>
        <dbReference type="ARBA" id="ARBA00051712"/>
    </source>
</evidence>
<reference evidence="10 11" key="2">
    <citation type="submission" date="2021-05" db="EMBL/GenBank/DDBJ databases">
        <title>Ecology and evolution of chlamydial symbionts of arthropods.</title>
        <authorList>
            <person name="Halter T."/>
            <person name="Sixt B.S."/>
            <person name="Toenshoff E.R."/>
            <person name="Koestlbacher S."/>
            <person name="Schulz F."/>
            <person name="Kostanjsek R."/>
            <person name="Collingro A."/>
            <person name="Hendrickx F."/>
            <person name="Horn M."/>
        </authorList>
    </citation>
    <scope>NUCLEOTIDE SEQUENCE [LARGE SCALE GENOMIC DNA]</scope>
    <source>
        <strain evidence="10 11">15C</strain>
    </source>
</reference>
<organism evidence="10 11">
    <name type="scientific">Candidatus Rhabdochlamydia porcellionis</name>
    <dbReference type="NCBI Taxonomy" id="225148"/>
    <lineage>
        <taxon>Bacteria</taxon>
        <taxon>Pseudomonadati</taxon>
        <taxon>Chlamydiota</taxon>
        <taxon>Chlamydiia</taxon>
        <taxon>Parachlamydiales</taxon>
        <taxon>Candidatus Rhabdochlamydiaceae</taxon>
        <taxon>Candidatus Rhabdochlamydia</taxon>
    </lineage>
</organism>
<keyword evidence="5 8" id="KW-0457">Lysine biosynthesis</keyword>
<dbReference type="Pfam" id="PF01678">
    <property type="entry name" value="DAP_epimerase"/>
    <property type="match status" value="2"/>
</dbReference>
<dbReference type="RefSeq" id="WP_194845521.1">
    <property type="nucleotide sequence ID" value="NZ_CP075585.1"/>
</dbReference>